<dbReference type="Proteomes" id="UP000305729">
    <property type="component" value="Chromosome 2"/>
</dbReference>
<dbReference type="RefSeq" id="WP_138537141.1">
    <property type="nucleotide sequence ID" value="NZ_CP045430.1"/>
</dbReference>
<evidence type="ECO:0000313" key="2">
    <source>
        <dbReference type="Proteomes" id="UP000305729"/>
    </source>
</evidence>
<reference evidence="1 2" key="1">
    <citation type="submission" date="2019-10" db="EMBL/GenBank/DDBJ databases">
        <title>Pseudoalteromonas rubra S4059.</title>
        <authorList>
            <person name="Paulsen S."/>
            <person name="Wang X."/>
        </authorList>
    </citation>
    <scope>NUCLEOTIDE SEQUENCE [LARGE SCALE GENOMIC DNA]</scope>
    <source>
        <strain evidence="1 2">S4059</strain>
    </source>
</reference>
<dbReference type="EMBL" id="CP045430">
    <property type="protein sequence ID" value="QPB85876.1"/>
    <property type="molecule type" value="Genomic_DNA"/>
</dbReference>
<evidence type="ECO:0000313" key="1">
    <source>
        <dbReference type="EMBL" id="QPB85876.1"/>
    </source>
</evidence>
<name>A0A5S3V3Q1_9GAMM</name>
<proteinExistence type="predicted"/>
<protein>
    <submittedName>
        <fullName evidence="1">Uncharacterized protein</fullName>
    </submittedName>
</protein>
<gene>
    <name evidence="1" type="ORF">CWC22_023020</name>
</gene>
<dbReference type="AlphaFoldDB" id="A0A5S3V3Q1"/>
<accession>A0A5S3V3Q1</accession>
<sequence length="105" mass="11814">MKYFLIVLSFVCISTQASTKHFTQHQVNIKRLGSHAGQVFYMSFDKPFSTDCAWNNLYCPIASKECENFYSLVMAAKMANRKLSTVAYSQDTPGGSCKVTHVEVD</sequence>
<organism evidence="1 2">
    <name type="scientific">Pseudoalteromonas rubra</name>
    <dbReference type="NCBI Taxonomy" id="43658"/>
    <lineage>
        <taxon>Bacteria</taxon>
        <taxon>Pseudomonadati</taxon>
        <taxon>Pseudomonadota</taxon>
        <taxon>Gammaproteobacteria</taxon>
        <taxon>Alteromonadales</taxon>
        <taxon>Pseudoalteromonadaceae</taxon>
        <taxon>Pseudoalteromonas</taxon>
    </lineage>
</organism>